<evidence type="ECO:0000259" key="5">
    <source>
        <dbReference type="PROSITE" id="PS50830"/>
    </source>
</evidence>
<dbReference type="GO" id="GO:0016787">
    <property type="term" value="F:hydrolase activity"/>
    <property type="evidence" value="ECO:0007669"/>
    <property type="project" value="UniProtKB-KW"/>
</dbReference>
<dbReference type="InterPro" id="IPR035437">
    <property type="entry name" value="SNase_OB-fold_sf"/>
</dbReference>
<keyword evidence="4" id="KW-0732">Signal</keyword>
<dbReference type="EMBL" id="AP028679">
    <property type="protein sequence ID" value="BEQ16327.1"/>
    <property type="molecule type" value="Genomic_DNA"/>
</dbReference>
<dbReference type="PROSITE" id="PS01284">
    <property type="entry name" value="TNASE_2"/>
    <property type="match status" value="1"/>
</dbReference>
<keyword evidence="7" id="KW-1185">Reference proteome</keyword>
<feature type="domain" description="TNase-like" evidence="5">
    <location>
        <begin position="26"/>
        <end position="174"/>
    </location>
</feature>
<dbReference type="GO" id="GO:0004519">
    <property type="term" value="F:endonuclease activity"/>
    <property type="evidence" value="ECO:0007669"/>
    <property type="project" value="UniProtKB-KW"/>
</dbReference>
<feature type="chain" id="PRO_5043493709" description="TNase-like domain-containing protein" evidence="4">
    <location>
        <begin position="26"/>
        <end position="195"/>
    </location>
</feature>
<dbReference type="PANTHER" id="PTHR12302">
    <property type="entry name" value="EBNA2 BINDING PROTEIN P100"/>
    <property type="match status" value="1"/>
</dbReference>
<keyword evidence="1" id="KW-0540">Nuclease</keyword>
<evidence type="ECO:0000256" key="2">
    <source>
        <dbReference type="ARBA" id="ARBA00022759"/>
    </source>
</evidence>
<accession>A0AAU9EIN2</accession>
<dbReference type="InterPro" id="IPR016071">
    <property type="entry name" value="Staphylococal_nuclease_OB-fold"/>
</dbReference>
<evidence type="ECO:0000256" key="4">
    <source>
        <dbReference type="SAM" id="SignalP"/>
    </source>
</evidence>
<dbReference type="AlphaFoldDB" id="A0AAU9EIN2"/>
<proteinExistence type="predicted"/>
<evidence type="ECO:0000256" key="1">
    <source>
        <dbReference type="ARBA" id="ARBA00022722"/>
    </source>
</evidence>
<dbReference type="Pfam" id="PF00565">
    <property type="entry name" value="SNase"/>
    <property type="match status" value="1"/>
</dbReference>
<dbReference type="Proteomes" id="UP001366166">
    <property type="component" value="Chromosome"/>
</dbReference>
<evidence type="ECO:0000256" key="3">
    <source>
        <dbReference type="ARBA" id="ARBA00022801"/>
    </source>
</evidence>
<sequence>MRRAAISRGGAFLLCLLCLALPARAGGFSAEVARVNDGDTLTIHYQGKTELVRFIGVDAPETSHSKSLARKAKNAGRSATQEAQAGAASRQALLKMVAVGDTVRLKEGRPQSHKRDRYGRLLAFVYIADGRMLNQEMIAQGWAKAYRSFNYRHKSAFMNAESEARWERRGLWAPGEAYYLERRTGDTPFRLNSKP</sequence>
<dbReference type="PROSITE" id="PS50830">
    <property type="entry name" value="TNASE_3"/>
    <property type="match status" value="1"/>
</dbReference>
<keyword evidence="2" id="KW-0255">Endonuclease</keyword>
<protein>
    <recommendedName>
        <fullName evidence="5">TNase-like domain-containing protein</fullName>
    </recommendedName>
</protein>
<evidence type="ECO:0000313" key="6">
    <source>
        <dbReference type="EMBL" id="BEQ16327.1"/>
    </source>
</evidence>
<dbReference type="InterPro" id="IPR002071">
    <property type="entry name" value="Thermonucl_AS"/>
</dbReference>
<dbReference type="SUPFAM" id="SSF50199">
    <property type="entry name" value="Staphylococcal nuclease"/>
    <property type="match status" value="1"/>
</dbReference>
<organism evidence="6 7">
    <name type="scientific">Desulfoferula mesophila</name>
    <dbReference type="NCBI Taxonomy" id="3058419"/>
    <lineage>
        <taxon>Bacteria</taxon>
        <taxon>Pseudomonadati</taxon>
        <taxon>Thermodesulfobacteriota</taxon>
        <taxon>Desulfarculia</taxon>
        <taxon>Desulfarculales</taxon>
        <taxon>Desulfarculaceae</taxon>
        <taxon>Desulfoferula</taxon>
    </lineage>
</organism>
<reference evidence="7" key="1">
    <citation type="journal article" date="2023" name="Arch. Microbiol.">
        <title>Desulfoferula mesophilus gen. nov. sp. nov., a mesophilic sulfate-reducing bacterium isolated from a brackish lake sediment.</title>
        <authorList>
            <person name="Watanabe T."/>
            <person name="Yabe T."/>
            <person name="Tsuji J.M."/>
            <person name="Fukui M."/>
        </authorList>
    </citation>
    <scope>NUCLEOTIDE SEQUENCE [LARGE SCALE GENOMIC DNA]</scope>
    <source>
        <strain evidence="7">12FAK</strain>
    </source>
</reference>
<feature type="signal peptide" evidence="4">
    <location>
        <begin position="1"/>
        <end position="25"/>
    </location>
</feature>
<evidence type="ECO:0000313" key="7">
    <source>
        <dbReference type="Proteomes" id="UP001366166"/>
    </source>
</evidence>
<name>A0AAU9EIN2_9BACT</name>
<dbReference type="KEGG" id="dmp:FAK_33930"/>
<keyword evidence="3" id="KW-0378">Hydrolase</keyword>
<dbReference type="PANTHER" id="PTHR12302:SF3">
    <property type="entry name" value="SERINE_THREONINE-PROTEIN KINASE 31"/>
    <property type="match status" value="1"/>
</dbReference>
<gene>
    <name evidence="6" type="ORF">FAK_33930</name>
</gene>
<dbReference type="RefSeq" id="WP_338601995.1">
    <property type="nucleotide sequence ID" value="NZ_AP028679.1"/>
</dbReference>
<dbReference type="GO" id="GO:0003676">
    <property type="term" value="F:nucleic acid binding"/>
    <property type="evidence" value="ECO:0007669"/>
    <property type="project" value="InterPro"/>
</dbReference>
<dbReference type="Gene3D" id="2.40.50.90">
    <property type="match status" value="1"/>
</dbReference>
<dbReference type="SMART" id="SM00318">
    <property type="entry name" value="SNc"/>
    <property type="match status" value="1"/>
</dbReference>